<evidence type="ECO:0000313" key="4">
    <source>
        <dbReference type="EMBL" id="CVK91403.1"/>
    </source>
</evidence>
<dbReference type="RefSeq" id="XP_041681047.1">
    <property type="nucleotide sequence ID" value="XM_041830378.1"/>
</dbReference>
<keyword evidence="5" id="KW-1185">Reference proteome</keyword>
<accession>A0A1L7T5J5</accession>
<dbReference type="GO" id="GO:0005634">
    <property type="term" value="C:nucleus"/>
    <property type="evidence" value="ECO:0007669"/>
    <property type="project" value="TreeGrafter"/>
</dbReference>
<dbReference type="InterPro" id="IPR036291">
    <property type="entry name" value="NAD(P)-bd_dom_sf"/>
</dbReference>
<dbReference type="PANTHER" id="PTHR42748:SF28">
    <property type="entry name" value="NMRA-LIKE DOMAIN-CONTAINING PROTEIN"/>
    <property type="match status" value="1"/>
</dbReference>
<evidence type="ECO:0000313" key="5">
    <source>
        <dbReference type="Proteomes" id="UP000184255"/>
    </source>
</evidence>
<dbReference type="Pfam" id="PF05368">
    <property type="entry name" value="NmrA"/>
    <property type="match status" value="1"/>
</dbReference>
<dbReference type="GeneID" id="65088783"/>
<comment type="similarity">
    <text evidence="1">Belongs to the NmrA-type oxidoreductase family.</text>
</comment>
<dbReference type="InterPro" id="IPR051164">
    <property type="entry name" value="NmrA-like_oxidored"/>
</dbReference>
<dbReference type="Gene3D" id="3.90.25.10">
    <property type="entry name" value="UDP-galactose 4-epimerase, domain 1"/>
    <property type="match status" value="1"/>
</dbReference>
<evidence type="ECO:0000256" key="1">
    <source>
        <dbReference type="ARBA" id="ARBA00006328"/>
    </source>
</evidence>
<dbReference type="SUPFAM" id="SSF51735">
    <property type="entry name" value="NAD(P)-binding Rossmann-fold domains"/>
    <property type="match status" value="1"/>
</dbReference>
<dbReference type="Proteomes" id="UP000184255">
    <property type="component" value="Unassembled WGS sequence"/>
</dbReference>
<organism evidence="4 5">
    <name type="scientific">Fusarium mangiferae</name>
    <name type="common">Mango malformation disease fungus</name>
    <dbReference type="NCBI Taxonomy" id="192010"/>
    <lineage>
        <taxon>Eukaryota</taxon>
        <taxon>Fungi</taxon>
        <taxon>Dikarya</taxon>
        <taxon>Ascomycota</taxon>
        <taxon>Pezizomycotina</taxon>
        <taxon>Sordariomycetes</taxon>
        <taxon>Hypocreomycetidae</taxon>
        <taxon>Hypocreales</taxon>
        <taxon>Nectriaceae</taxon>
        <taxon>Fusarium</taxon>
        <taxon>Fusarium fujikuroi species complex</taxon>
    </lineage>
</organism>
<keyword evidence="2" id="KW-0521">NADP</keyword>
<dbReference type="PANTHER" id="PTHR42748">
    <property type="entry name" value="NITROGEN METABOLITE REPRESSION PROTEIN NMRA FAMILY MEMBER"/>
    <property type="match status" value="1"/>
</dbReference>
<protein>
    <recommendedName>
        <fullName evidence="3">NmrA-like domain-containing protein</fullName>
    </recommendedName>
</protein>
<dbReference type="EMBL" id="FCQH01000004">
    <property type="protein sequence ID" value="CVK91403.1"/>
    <property type="molecule type" value="Genomic_DNA"/>
</dbReference>
<dbReference type="InterPro" id="IPR008030">
    <property type="entry name" value="NmrA-like"/>
</dbReference>
<reference evidence="5" key="1">
    <citation type="journal article" date="2016" name="Genome Biol. Evol.">
        <title>Comparative 'omics' of the Fusarium fujikuroi species complex highlights differences in genetic potential and metabolite synthesis.</title>
        <authorList>
            <person name="Niehaus E.-M."/>
            <person name="Muensterkoetter M."/>
            <person name="Proctor R.H."/>
            <person name="Brown D.W."/>
            <person name="Sharon A."/>
            <person name="Idan Y."/>
            <person name="Oren-Young L."/>
            <person name="Sieber C.M."/>
            <person name="Novak O."/>
            <person name="Pencik A."/>
            <person name="Tarkowska D."/>
            <person name="Hromadova K."/>
            <person name="Freeman S."/>
            <person name="Maymon M."/>
            <person name="Elazar M."/>
            <person name="Youssef S.A."/>
            <person name="El-Shabrawy E.S.M."/>
            <person name="Shalaby A.B.A."/>
            <person name="Houterman P."/>
            <person name="Brock N.L."/>
            <person name="Burkhardt I."/>
            <person name="Tsavkelova E.A."/>
            <person name="Dickschat J.S."/>
            <person name="Galuszka P."/>
            <person name="Gueldener U."/>
            <person name="Tudzynski B."/>
        </authorList>
    </citation>
    <scope>NUCLEOTIDE SEQUENCE [LARGE SCALE GENOMIC DNA]</scope>
    <source>
        <strain evidence="5">MRC7560</strain>
    </source>
</reference>
<sequence length="285" mass="31117">MSLIVITGATGVQGGSVARIFAQAPAWKVRGLTRNPSSDKAKQLESLGVEIVAADLNNPLTLLGAFKEIAPNHGLEAAENDEGQQFINIADACAQLSTLNHLILSTMPKCKEISNGELPCPHWDAKARGGEYVKKAHPDLAVKTTYVWLGCYLVNMVNQPSMSPQPYLGQYILAQPSKADAIVPVAGIVSLNTGIVVHAIISQTAKAYTKYVPIVINFIPWTAVVEGWKMASQFRFSEQYPDWYTYYPQETISVGDLGIEDEVYNFVRGLDYLKDKIIATTVSKA</sequence>
<evidence type="ECO:0000259" key="3">
    <source>
        <dbReference type="Pfam" id="PF05368"/>
    </source>
</evidence>
<name>A0A1L7T5J5_FUSMA</name>
<dbReference type="VEuPathDB" id="FungiDB:FMAN_09524"/>
<dbReference type="Gene3D" id="3.40.50.720">
    <property type="entry name" value="NAD(P)-binding Rossmann-like Domain"/>
    <property type="match status" value="1"/>
</dbReference>
<gene>
    <name evidence="4" type="ORF">FMAN_09524</name>
</gene>
<evidence type="ECO:0000256" key="2">
    <source>
        <dbReference type="ARBA" id="ARBA00022857"/>
    </source>
</evidence>
<feature type="domain" description="NmrA-like" evidence="3">
    <location>
        <begin position="2"/>
        <end position="231"/>
    </location>
</feature>
<comment type="caution">
    <text evidence="4">The sequence shown here is derived from an EMBL/GenBank/DDBJ whole genome shotgun (WGS) entry which is preliminary data.</text>
</comment>
<dbReference type="AlphaFoldDB" id="A0A1L7T5J5"/>
<proteinExistence type="inferred from homology"/>